<dbReference type="AlphaFoldDB" id="A0A504JB84"/>
<dbReference type="EMBL" id="VFWZ01000003">
    <property type="protein sequence ID" value="TPN85782.1"/>
    <property type="molecule type" value="Genomic_DNA"/>
</dbReference>
<sequence length="232" mass="26508">MNAKQNQQQKVINVLKAIFLLAILNLGSTMVAQDIKGKYCLQSEGETINNCITFVNDYFIYEGYCSQGDLGSDFGAGHYTKDNSTLSLKFNLTNDSFGDYHNTERTKTDKDSTTFNIKVLDLDNSQAIPYANVIIDKKQQMTKSSNKDGFVSFTFKKSEIPKKVEIAFVGYKPYSFYLQSNYNYDVKVFMAKVKGCEIVDEKWDFKILKNKDNSISLKRLGKNKNQIWRSSN</sequence>
<keyword evidence="1" id="KW-0472">Membrane</keyword>
<keyword evidence="3" id="KW-1185">Reference proteome</keyword>
<evidence type="ECO:0000313" key="2">
    <source>
        <dbReference type="EMBL" id="TPN85782.1"/>
    </source>
</evidence>
<keyword evidence="2" id="KW-0378">Hydrolase</keyword>
<protein>
    <submittedName>
        <fullName evidence="2">Carboxypeptidase-like regulatory domain-containing protein</fullName>
    </submittedName>
</protein>
<keyword evidence="2" id="KW-0121">Carboxypeptidase</keyword>
<keyword evidence="1" id="KW-0812">Transmembrane</keyword>
<keyword evidence="1" id="KW-1133">Transmembrane helix</keyword>
<dbReference type="GO" id="GO:0004180">
    <property type="term" value="F:carboxypeptidase activity"/>
    <property type="evidence" value="ECO:0007669"/>
    <property type="project" value="UniProtKB-KW"/>
</dbReference>
<evidence type="ECO:0000313" key="3">
    <source>
        <dbReference type="Proteomes" id="UP000315540"/>
    </source>
</evidence>
<dbReference type="RefSeq" id="WP_140592756.1">
    <property type="nucleotide sequence ID" value="NZ_VFWZ01000003.1"/>
</dbReference>
<gene>
    <name evidence="2" type="ORF">FHK87_10860</name>
</gene>
<proteinExistence type="predicted"/>
<accession>A0A504JB84</accession>
<dbReference type="Proteomes" id="UP000315540">
    <property type="component" value="Unassembled WGS sequence"/>
</dbReference>
<organism evidence="2 3">
    <name type="scientific">Aquimarina algicola</name>
    <dbReference type="NCBI Taxonomy" id="2589995"/>
    <lineage>
        <taxon>Bacteria</taxon>
        <taxon>Pseudomonadati</taxon>
        <taxon>Bacteroidota</taxon>
        <taxon>Flavobacteriia</taxon>
        <taxon>Flavobacteriales</taxon>
        <taxon>Flavobacteriaceae</taxon>
        <taxon>Aquimarina</taxon>
    </lineage>
</organism>
<dbReference type="OrthoDB" id="1454280at2"/>
<feature type="transmembrane region" description="Helical" evidence="1">
    <location>
        <begin position="12"/>
        <end position="32"/>
    </location>
</feature>
<evidence type="ECO:0000256" key="1">
    <source>
        <dbReference type="SAM" id="Phobius"/>
    </source>
</evidence>
<keyword evidence="2" id="KW-0645">Protease</keyword>
<reference evidence="2 3" key="1">
    <citation type="submission" date="2019-06" db="EMBL/GenBank/DDBJ databases">
        <authorList>
            <person name="Meng X."/>
        </authorList>
    </citation>
    <scope>NUCLEOTIDE SEQUENCE [LARGE SCALE GENOMIC DNA]</scope>
    <source>
        <strain evidence="2 3">M625</strain>
    </source>
</reference>
<comment type="caution">
    <text evidence="2">The sequence shown here is derived from an EMBL/GenBank/DDBJ whole genome shotgun (WGS) entry which is preliminary data.</text>
</comment>
<name>A0A504JB84_9FLAO</name>